<gene>
    <name evidence="1" type="ORF">DFO65_101182</name>
</gene>
<reference evidence="1 2" key="1">
    <citation type="submission" date="2018-06" db="EMBL/GenBank/DDBJ databases">
        <title>Freshwater and sediment microbial communities from various areas in North America, analyzing microbe dynamics in response to fracking.</title>
        <authorList>
            <person name="Lamendella R."/>
        </authorList>
    </citation>
    <scope>NUCLEOTIDE SEQUENCE [LARGE SCALE GENOMIC DNA]</scope>
    <source>
        <strain evidence="1 2">3b_TX</strain>
    </source>
</reference>
<dbReference type="RefSeq" id="WP_113902531.1">
    <property type="nucleotide sequence ID" value="NZ_QNSB01000001.1"/>
</dbReference>
<evidence type="ECO:0000313" key="1">
    <source>
        <dbReference type="EMBL" id="RBP74463.1"/>
    </source>
</evidence>
<dbReference type="AlphaFoldDB" id="A0A366IMZ7"/>
<name>A0A366IMZ7_9MICO</name>
<keyword evidence="2" id="KW-1185">Reference proteome</keyword>
<dbReference type="InterPro" id="IPR023833">
    <property type="entry name" value="Signal_pept_SipW-depend-type"/>
</dbReference>
<comment type="caution">
    <text evidence="1">The sequence shown here is derived from an EMBL/GenBank/DDBJ whole genome shotgun (WGS) entry which is preliminary data.</text>
</comment>
<protein>
    <submittedName>
        <fullName evidence="1">Putative ribosomally synthesized peptide with SipW-like signal peptide</fullName>
    </submittedName>
</protein>
<dbReference type="NCBIfam" id="TIGR04088">
    <property type="entry name" value="cognate_SipW"/>
    <property type="match status" value="1"/>
</dbReference>
<accession>A0A366IMZ7</accession>
<proteinExistence type="predicted"/>
<organism evidence="1 2">
    <name type="scientific">Brevibacterium celere</name>
    <dbReference type="NCBI Taxonomy" id="225845"/>
    <lineage>
        <taxon>Bacteria</taxon>
        <taxon>Bacillati</taxon>
        <taxon>Actinomycetota</taxon>
        <taxon>Actinomycetes</taxon>
        <taxon>Micrococcales</taxon>
        <taxon>Brevibacteriaceae</taxon>
        <taxon>Brevibacterium</taxon>
    </lineage>
</organism>
<dbReference type="EMBL" id="QNSB01000001">
    <property type="protein sequence ID" value="RBP74463.1"/>
    <property type="molecule type" value="Genomic_DNA"/>
</dbReference>
<sequence>MHSRETSFRRLRLRRIKAVLAGGLVFGIGSAATMAAWTDTESATGSFTAGRFAIELSVDKSWSNSREMTFNAGGMFPGKVVHAPVFVRTSADTTMKGRISVAGGGVSGTPNALAQSLSYKAVTKSFATAAEAMAAACDDSAFTSGADYVFGSASSSRPLQTGATGSTQQSLQAAAGSVQLYCFRVELASSAPNSAQGQSATHTWTFTAESTAS</sequence>
<dbReference type="Proteomes" id="UP000253509">
    <property type="component" value="Unassembled WGS sequence"/>
</dbReference>
<evidence type="ECO:0000313" key="2">
    <source>
        <dbReference type="Proteomes" id="UP000253509"/>
    </source>
</evidence>